<name>X1BQE9_9ZZZZ</name>
<feature type="non-terminal residue" evidence="2">
    <location>
        <position position="1"/>
    </location>
</feature>
<accession>X1BQE9</accession>
<reference evidence="2" key="1">
    <citation type="journal article" date="2014" name="Front. Microbiol.">
        <title>High frequency of phylogenetically diverse reductive dehalogenase-homologous genes in deep subseafloor sedimentary metagenomes.</title>
        <authorList>
            <person name="Kawai M."/>
            <person name="Futagami T."/>
            <person name="Toyoda A."/>
            <person name="Takaki Y."/>
            <person name="Nishi S."/>
            <person name="Hori S."/>
            <person name="Arai W."/>
            <person name="Tsubouchi T."/>
            <person name="Morono Y."/>
            <person name="Uchiyama I."/>
            <person name="Ito T."/>
            <person name="Fujiyama A."/>
            <person name="Inagaki F."/>
            <person name="Takami H."/>
        </authorList>
    </citation>
    <scope>NUCLEOTIDE SEQUENCE</scope>
    <source>
        <strain evidence="2">Expedition CK06-06</strain>
    </source>
</reference>
<comment type="caution">
    <text evidence="2">The sequence shown here is derived from an EMBL/GenBank/DDBJ whole genome shotgun (WGS) entry which is preliminary data.</text>
</comment>
<feature type="domain" description="YprB ribonuclease H-like" evidence="1">
    <location>
        <begin position="22"/>
        <end position="141"/>
    </location>
</feature>
<dbReference type="SUPFAM" id="SSF53098">
    <property type="entry name" value="Ribonuclease H-like"/>
    <property type="match status" value="1"/>
</dbReference>
<proteinExistence type="predicted"/>
<sequence>YHKKEILSSKIATDEVRSKFLDKELTKRLIKDFSKFDVVVTYYGSKCDLPYMRTRALKWNLKFPSYGYIKHIDLYYLVKSKLSLNRNSMENACALLGIKGKNHVFGDIWIRAVTGDQKSIDYIQDHNIRDIVILEKLYDRMITFASKTNRSI</sequence>
<organism evidence="2">
    <name type="scientific">marine sediment metagenome</name>
    <dbReference type="NCBI Taxonomy" id="412755"/>
    <lineage>
        <taxon>unclassified sequences</taxon>
        <taxon>metagenomes</taxon>
        <taxon>ecological metagenomes</taxon>
    </lineage>
</organism>
<dbReference type="InterPro" id="IPR036397">
    <property type="entry name" value="RNaseH_sf"/>
</dbReference>
<evidence type="ECO:0000313" key="2">
    <source>
        <dbReference type="EMBL" id="GAG86358.1"/>
    </source>
</evidence>
<evidence type="ECO:0000259" key="1">
    <source>
        <dbReference type="Pfam" id="PF13482"/>
    </source>
</evidence>
<dbReference type="Pfam" id="PF13482">
    <property type="entry name" value="RNase_H_2"/>
    <property type="match status" value="1"/>
</dbReference>
<dbReference type="GO" id="GO:0003676">
    <property type="term" value="F:nucleic acid binding"/>
    <property type="evidence" value="ECO:0007669"/>
    <property type="project" value="InterPro"/>
</dbReference>
<dbReference type="InterPro" id="IPR012337">
    <property type="entry name" value="RNaseH-like_sf"/>
</dbReference>
<gene>
    <name evidence="2" type="ORF">S01H4_34291</name>
</gene>
<protein>
    <recommendedName>
        <fullName evidence="1">YprB ribonuclease H-like domain-containing protein</fullName>
    </recommendedName>
</protein>
<dbReference type="EMBL" id="BART01018134">
    <property type="protein sequence ID" value="GAG86358.1"/>
    <property type="molecule type" value="Genomic_DNA"/>
</dbReference>
<dbReference type="AlphaFoldDB" id="X1BQE9"/>
<dbReference type="InterPro" id="IPR038720">
    <property type="entry name" value="YprB_RNase_H-like_dom"/>
</dbReference>
<dbReference type="Gene3D" id="3.30.420.10">
    <property type="entry name" value="Ribonuclease H-like superfamily/Ribonuclease H"/>
    <property type="match status" value="1"/>
</dbReference>